<keyword evidence="21" id="KW-1185">Reference proteome</keyword>
<comment type="function">
    <text evidence="1">Mediates magnesium influx to the cytosol.</text>
</comment>
<feature type="transmembrane region" description="Helical" evidence="18">
    <location>
        <begin position="314"/>
        <end position="332"/>
    </location>
</feature>
<keyword evidence="13" id="KW-1278">Translocase</keyword>
<keyword evidence="12" id="KW-0460">Magnesium</keyword>
<dbReference type="Pfam" id="PF00122">
    <property type="entry name" value="E1-E2_ATPase"/>
    <property type="match status" value="1"/>
</dbReference>
<evidence type="ECO:0000256" key="1">
    <source>
        <dbReference type="ARBA" id="ARBA00003954"/>
    </source>
</evidence>
<feature type="transmembrane region" description="Helical" evidence="18">
    <location>
        <begin position="856"/>
        <end position="875"/>
    </location>
</feature>
<dbReference type="Pfam" id="PF00690">
    <property type="entry name" value="Cation_ATPase_N"/>
    <property type="match status" value="1"/>
</dbReference>
<dbReference type="Proteomes" id="UP000451565">
    <property type="component" value="Unassembled WGS sequence"/>
</dbReference>
<feature type="transmembrane region" description="Helical" evidence="18">
    <location>
        <begin position="338"/>
        <end position="365"/>
    </location>
</feature>
<dbReference type="InterPro" id="IPR044492">
    <property type="entry name" value="P_typ_ATPase_HD_dom"/>
</dbReference>
<name>A0A843YTD4_9BURK</name>
<dbReference type="InterPro" id="IPR023214">
    <property type="entry name" value="HAD_sf"/>
</dbReference>
<comment type="catalytic activity">
    <reaction evidence="17">
        <text>Mg(2+)(out) + ATP + H2O = Mg(2+)(in) + ADP + phosphate + H(+)</text>
        <dbReference type="Rhea" id="RHEA:10260"/>
        <dbReference type="ChEBI" id="CHEBI:15377"/>
        <dbReference type="ChEBI" id="CHEBI:15378"/>
        <dbReference type="ChEBI" id="CHEBI:18420"/>
        <dbReference type="ChEBI" id="CHEBI:30616"/>
        <dbReference type="ChEBI" id="CHEBI:43474"/>
        <dbReference type="ChEBI" id="CHEBI:456216"/>
        <dbReference type="EC" id="7.2.2.14"/>
    </reaction>
</comment>
<dbReference type="SUPFAM" id="SSF81660">
    <property type="entry name" value="Metal cation-transporting ATPase, ATP-binding domain N"/>
    <property type="match status" value="1"/>
</dbReference>
<feature type="transmembrane region" description="Helical" evidence="18">
    <location>
        <begin position="791"/>
        <end position="814"/>
    </location>
</feature>
<dbReference type="GO" id="GO:0016887">
    <property type="term" value="F:ATP hydrolysis activity"/>
    <property type="evidence" value="ECO:0007669"/>
    <property type="project" value="InterPro"/>
</dbReference>
<evidence type="ECO:0000256" key="16">
    <source>
        <dbReference type="ARBA" id="ARBA00029806"/>
    </source>
</evidence>
<keyword evidence="7" id="KW-0997">Cell inner membrane</keyword>
<accession>A0A843YTD4</accession>
<dbReference type="InterPro" id="IPR018303">
    <property type="entry name" value="ATPase_P-typ_P_site"/>
</dbReference>
<evidence type="ECO:0000259" key="19">
    <source>
        <dbReference type="SMART" id="SM00831"/>
    </source>
</evidence>
<dbReference type="PRINTS" id="PR01836">
    <property type="entry name" value="MGATPASE"/>
</dbReference>
<feature type="domain" description="Cation-transporting P-type ATPase N-terminal" evidence="19">
    <location>
        <begin position="51"/>
        <end position="124"/>
    </location>
</feature>
<evidence type="ECO:0000256" key="14">
    <source>
        <dbReference type="ARBA" id="ARBA00022989"/>
    </source>
</evidence>
<dbReference type="SFLD" id="SFLDS00003">
    <property type="entry name" value="Haloacid_Dehalogenase"/>
    <property type="match status" value="1"/>
</dbReference>
<dbReference type="InterPro" id="IPR059000">
    <property type="entry name" value="ATPase_P-type_domA"/>
</dbReference>
<dbReference type="NCBIfam" id="NF011702">
    <property type="entry name" value="PRK15122.1"/>
    <property type="match status" value="1"/>
</dbReference>
<dbReference type="SFLD" id="SFLDF00027">
    <property type="entry name" value="p-type_atpase"/>
    <property type="match status" value="1"/>
</dbReference>
<evidence type="ECO:0000313" key="20">
    <source>
        <dbReference type="EMBL" id="MQR00758.1"/>
    </source>
</evidence>
<dbReference type="Gene3D" id="2.70.150.10">
    <property type="entry name" value="Calcium-transporting ATPase, cytoplasmic transduction domain A"/>
    <property type="match status" value="1"/>
</dbReference>
<dbReference type="NCBIfam" id="TIGR01524">
    <property type="entry name" value="ATPase-IIIB_Mg"/>
    <property type="match status" value="1"/>
</dbReference>
<dbReference type="InterPro" id="IPR004014">
    <property type="entry name" value="ATPase_P-typ_cation-transptr_N"/>
</dbReference>
<dbReference type="Gene3D" id="3.40.1110.10">
    <property type="entry name" value="Calcium-transporting ATPase, cytoplasmic domain N"/>
    <property type="match status" value="1"/>
</dbReference>
<dbReference type="SUPFAM" id="SSF81653">
    <property type="entry name" value="Calcium ATPase, transduction domain A"/>
    <property type="match status" value="1"/>
</dbReference>
<reference evidence="20 21" key="1">
    <citation type="submission" date="2019-10" db="EMBL/GenBank/DDBJ databases">
        <title>Glaciimonas soli sp. nov., a psychrophilic bacterium isolated from the forest soil of a high elevation mountain in Taiwan.</title>
        <authorList>
            <person name="Wang L.-T."/>
            <person name="Shieh W.Y."/>
        </authorList>
    </citation>
    <scope>NUCLEOTIDE SEQUENCE [LARGE SCALE GENOMIC DNA]</scope>
    <source>
        <strain evidence="20 21">GS1</strain>
    </source>
</reference>
<dbReference type="EC" id="7.2.2.14" evidence="4"/>
<dbReference type="GO" id="GO:0005886">
    <property type="term" value="C:plasma membrane"/>
    <property type="evidence" value="ECO:0007669"/>
    <property type="project" value="UniProtKB-SubCell"/>
</dbReference>
<evidence type="ECO:0000256" key="8">
    <source>
        <dbReference type="ARBA" id="ARBA00022553"/>
    </source>
</evidence>
<evidence type="ECO:0000256" key="6">
    <source>
        <dbReference type="ARBA" id="ARBA00022475"/>
    </source>
</evidence>
<dbReference type="GO" id="GO:0015444">
    <property type="term" value="F:P-type magnesium transporter activity"/>
    <property type="evidence" value="ECO:0007669"/>
    <property type="project" value="UniProtKB-EC"/>
</dbReference>
<dbReference type="InterPro" id="IPR006415">
    <property type="entry name" value="P-type_ATPase_IIIB"/>
</dbReference>
<dbReference type="GO" id="GO:0005524">
    <property type="term" value="F:ATP binding"/>
    <property type="evidence" value="ECO:0007669"/>
    <property type="project" value="UniProtKB-KW"/>
</dbReference>
<evidence type="ECO:0000256" key="9">
    <source>
        <dbReference type="ARBA" id="ARBA00022692"/>
    </source>
</evidence>
<protein>
    <recommendedName>
        <fullName evidence="5">Magnesium-transporting ATPase, P-type 1</fullName>
        <ecNumber evidence="4">7.2.2.14</ecNumber>
    </recommendedName>
    <alternativeName>
        <fullName evidence="16">Mg(2+) transport ATPase, P-type 1</fullName>
    </alternativeName>
</protein>
<evidence type="ECO:0000256" key="2">
    <source>
        <dbReference type="ARBA" id="ARBA00004429"/>
    </source>
</evidence>
<feature type="transmembrane region" description="Helical" evidence="18">
    <location>
        <begin position="887"/>
        <end position="906"/>
    </location>
</feature>
<keyword evidence="8" id="KW-0597">Phosphoprotein</keyword>
<keyword evidence="10" id="KW-0547">Nucleotide-binding</keyword>
<dbReference type="OrthoDB" id="9814270at2"/>
<dbReference type="SUPFAM" id="SSF81665">
    <property type="entry name" value="Calcium ATPase, transmembrane domain M"/>
    <property type="match status" value="1"/>
</dbReference>
<keyword evidence="11" id="KW-0067">ATP-binding</keyword>
<comment type="subcellular location">
    <subcellularLocation>
        <location evidence="2">Cell inner membrane</location>
        <topology evidence="2">Multi-pass membrane protein</topology>
    </subcellularLocation>
</comment>
<evidence type="ECO:0000256" key="15">
    <source>
        <dbReference type="ARBA" id="ARBA00023136"/>
    </source>
</evidence>
<dbReference type="SUPFAM" id="SSF56784">
    <property type="entry name" value="HAD-like"/>
    <property type="match status" value="1"/>
</dbReference>
<comment type="caution">
    <text evidence="20">The sequence shown here is derived from an EMBL/GenBank/DDBJ whole genome shotgun (WGS) entry which is preliminary data.</text>
</comment>
<dbReference type="InterPro" id="IPR001757">
    <property type="entry name" value="P_typ_ATPase"/>
</dbReference>
<dbReference type="RefSeq" id="WP_153234384.1">
    <property type="nucleotide sequence ID" value="NZ_WINI01000004.1"/>
</dbReference>
<dbReference type="SMART" id="SM00831">
    <property type="entry name" value="Cation_ATPase_N"/>
    <property type="match status" value="1"/>
</dbReference>
<dbReference type="PROSITE" id="PS00154">
    <property type="entry name" value="ATPASE_E1_E2"/>
    <property type="match status" value="1"/>
</dbReference>
<dbReference type="PANTHER" id="PTHR42861">
    <property type="entry name" value="CALCIUM-TRANSPORTING ATPASE"/>
    <property type="match status" value="1"/>
</dbReference>
<dbReference type="InterPro" id="IPR008250">
    <property type="entry name" value="ATPase_P-typ_transduc_dom_A_sf"/>
</dbReference>
<dbReference type="InterPro" id="IPR006068">
    <property type="entry name" value="ATPase_P-typ_cation-transptr_C"/>
</dbReference>
<dbReference type="Gene3D" id="3.40.50.1000">
    <property type="entry name" value="HAD superfamily/HAD-like"/>
    <property type="match status" value="1"/>
</dbReference>
<evidence type="ECO:0000256" key="18">
    <source>
        <dbReference type="SAM" id="Phobius"/>
    </source>
</evidence>
<dbReference type="CDD" id="cd02077">
    <property type="entry name" value="P-type_ATPase_Mg"/>
    <property type="match status" value="1"/>
</dbReference>
<dbReference type="Pfam" id="PF00689">
    <property type="entry name" value="Cation_ATPase_C"/>
    <property type="match status" value="1"/>
</dbReference>
<keyword evidence="6" id="KW-1003">Cell membrane</keyword>
<evidence type="ECO:0000256" key="7">
    <source>
        <dbReference type="ARBA" id="ARBA00022519"/>
    </source>
</evidence>
<evidence type="ECO:0000313" key="21">
    <source>
        <dbReference type="Proteomes" id="UP000451565"/>
    </source>
</evidence>
<evidence type="ECO:0000256" key="5">
    <source>
        <dbReference type="ARBA" id="ARBA00013555"/>
    </source>
</evidence>
<keyword evidence="14 18" id="KW-1133">Transmembrane helix</keyword>
<dbReference type="InterPro" id="IPR023298">
    <property type="entry name" value="ATPase_P-typ_TM_dom_sf"/>
</dbReference>
<dbReference type="NCBIfam" id="TIGR01494">
    <property type="entry name" value="ATPase_P-type"/>
    <property type="match status" value="2"/>
</dbReference>
<proteinExistence type="inferred from homology"/>
<keyword evidence="15 18" id="KW-0472">Membrane</keyword>
<gene>
    <name evidence="20" type="primary">mgtA</name>
    <name evidence="20" type="ORF">GEV47_08690</name>
</gene>
<organism evidence="20 21">
    <name type="scientific">Glaciimonas soli</name>
    <dbReference type="NCBI Taxonomy" id="2590999"/>
    <lineage>
        <taxon>Bacteria</taxon>
        <taxon>Pseudomonadati</taxon>
        <taxon>Pseudomonadota</taxon>
        <taxon>Betaproteobacteria</taxon>
        <taxon>Burkholderiales</taxon>
        <taxon>Oxalobacteraceae</taxon>
        <taxon>Glaciimonas</taxon>
    </lineage>
</organism>
<evidence type="ECO:0000256" key="17">
    <source>
        <dbReference type="ARBA" id="ARBA00047295"/>
    </source>
</evidence>
<dbReference type="Gene3D" id="1.20.1110.10">
    <property type="entry name" value="Calcium-transporting ATPase, transmembrane domain"/>
    <property type="match status" value="1"/>
</dbReference>
<evidence type="ECO:0000256" key="3">
    <source>
        <dbReference type="ARBA" id="ARBA00008746"/>
    </source>
</evidence>
<evidence type="ECO:0000256" key="4">
    <source>
        <dbReference type="ARBA" id="ARBA00012786"/>
    </source>
</evidence>
<dbReference type="EMBL" id="WINI01000004">
    <property type="protein sequence ID" value="MQR00758.1"/>
    <property type="molecule type" value="Genomic_DNA"/>
</dbReference>
<dbReference type="Pfam" id="PF13246">
    <property type="entry name" value="Cation_ATPase"/>
    <property type="match status" value="1"/>
</dbReference>
<dbReference type="InterPro" id="IPR023299">
    <property type="entry name" value="ATPase_P-typ_cyto_dom_N"/>
</dbReference>
<evidence type="ECO:0000256" key="11">
    <source>
        <dbReference type="ARBA" id="ARBA00022840"/>
    </source>
</evidence>
<dbReference type="InterPro" id="IPR036412">
    <property type="entry name" value="HAD-like_sf"/>
</dbReference>
<evidence type="ECO:0000256" key="10">
    <source>
        <dbReference type="ARBA" id="ARBA00022741"/>
    </source>
</evidence>
<sequence length="945" mass="104691">MNISILQEAFSAFIRTHGLERHFQRLAVFDIGKRSEADNALASTLTKKLISASNTPAEALLYSLGTHADGLTELQVASIREEAGFNEVGQAKILRWWMHLWHCYKNPFSLLLTVLATISYFTDDAKGAIVIGSMVALGTLIRFMQESRSNKAAEKLKAMVSNTATVLRRSVTEDVLGTTREYFSLPEQRHQLHKIEIPINLLVPGDIIALSAGDMIPADVRLLTAKHLFVSQAAMTGESLPVEKFTQQTVEDISNPLDRDNLCFMGTNVISGAATAVIVSTGKNTYFGMLADRVLKTDRSPTAFQRGVNEVSWLLIRFMLVMVPMVLMINGFTKHDWWSASLFALSIAVGLTPEMLLMIVTATLAKGAIYLSRKKVIVKRLDAIQNFGAMNVLCTDKTGTLTQDKIFLERHTDIFGVASDNVLDYAYLNSYHQTGLKNLLDVAVLEHVELQSKLNVASCFRKIDEIPFDFQRRRMSVIVSERDDRHLLICKGAVDEILSVCSNVHMHGTTSALTSELLERIRKVTGALNEEGLRVVAVAARECRPNTESYDVKDEAELTLFGYIAFLDPPKESTAPAIDALQRHGVKVKVLTGDNDKVTAKVCREVGLAFDAILLGAQVEAMSDAELAVAVENYDIFAKLTPLHKERIVRALRQGDHIVGFLGDGINDAPALRAADIGISVDSAVDIAKEAADIILLEKSLLVLEQGVMEGRKTFANMLKYTKMSASSNFGNVFSVLLASVFLPFLPMLPLQLLVQNLLYDFSQVAIPLDNVDPESLAMPQRWNSGEIGRFMLFFGPMSSVFDIATFGLMWYVFRANSPDTQTLFQSGWFVEGLLTQTLIVHMIRTRKIPFVQSRASWPLLATTATIMAVGIFLPMGPFAEYFNLQALPLSYFGWLAAILLGYMLLTQAMKSFYARRYGWDSAPPKRMLRPRKISIGSGEGVISQ</sequence>
<dbReference type="SFLD" id="SFLDG00002">
    <property type="entry name" value="C1.7:_P-type_atpase_like"/>
    <property type="match status" value="1"/>
</dbReference>
<comment type="similarity">
    <text evidence="3">Belongs to the cation transport ATPase (P-type) (TC 3.A.3) family. Type IIIB subfamily.</text>
</comment>
<evidence type="ECO:0000256" key="12">
    <source>
        <dbReference type="ARBA" id="ARBA00022842"/>
    </source>
</evidence>
<evidence type="ECO:0000256" key="13">
    <source>
        <dbReference type="ARBA" id="ARBA00022967"/>
    </source>
</evidence>
<keyword evidence="9 18" id="KW-0812">Transmembrane</keyword>
<dbReference type="AlphaFoldDB" id="A0A843YTD4"/>